<evidence type="ECO:0000313" key="2">
    <source>
        <dbReference type="EMBL" id="STO23668.1"/>
    </source>
</evidence>
<reference evidence="2 4" key="2">
    <citation type="submission" date="2018-06" db="EMBL/GenBank/DDBJ databases">
        <authorList>
            <consortium name="Pathogen Informatics"/>
            <person name="Doyle S."/>
        </authorList>
    </citation>
    <scope>NUCLEOTIDE SEQUENCE [LARGE SCALE GENOMIC DNA]</scope>
    <source>
        <strain evidence="2 4">NCTC11401</strain>
    </source>
</reference>
<keyword evidence="3" id="KW-1185">Reference proteome</keyword>
<protein>
    <submittedName>
        <fullName evidence="2">Uncharacterized protein</fullName>
    </submittedName>
</protein>
<sequence length="111" mass="13163">MFSKTGPAKKNTFEQDIAARQNKMLQENLKKLAVPANEQEKIMQMRNTASDEYHKERCFWFLENHLIPETKTKYNQHYFETFEKCQRELLSQAFDDKTAEGPSDSMTFGFR</sequence>
<evidence type="ECO:0000313" key="4">
    <source>
        <dbReference type="Proteomes" id="UP000254374"/>
    </source>
</evidence>
<dbReference type="EMBL" id="FTNL01000019">
    <property type="protein sequence ID" value="SIR68533.1"/>
    <property type="molecule type" value="Genomic_DNA"/>
</dbReference>
<dbReference type="RefSeq" id="WP_131756872.1">
    <property type="nucleotide sequence ID" value="NZ_CAAAIX010000018.1"/>
</dbReference>
<dbReference type="EMBL" id="UGGV01000001">
    <property type="protein sequence ID" value="STO23668.1"/>
    <property type="molecule type" value="Genomic_DNA"/>
</dbReference>
<gene>
    <name evidence="2" type="ORF">NCTC11401_00468</name>
    <name evidence="1" type="ORF">SAMN05421777_11929</name>
</gene>
<evidence type="ECO:0000313" key="1">
    <source>
        <dbReference type="EMBL" id="SIR68533.1"/>
    </source>
</evidence>
<dbReference type="Proteomes" id="UP000186808">
    <property type="component" value="Unassembled WGS sequence"/>
</dbReference>
<dbReference type="AlphaFoldDB" id="A0A377GFW9"/>
<proteinExistence type="predicted"/>
<reference evidence="1 3" key="1">
    <citation type="submission" date="2017-01" db="EMBL/GenBank/DDBJ databases">
        <authorList>
            <person name="Varghese N."/>
            <person name="Submissions S."/>
        </authorList>
    </citation>
    <scope>NUCLEOTIDE SEQUENCE [LARGE SCALE GENOMIC DNA]</scope>
    <source>
        <strain evidence="1 3">ATCC 33342</strain>
    </source>
</reference>
<name>A0A377GFW9_9GAMM</name>
<dbReference type="Proteomes" id="UP000254374">
    <property type="component" value="Unassembled WGS sequence"/>
</dbReference>
<evidence type="ECO:0000313" key="3">
    <source>
        <dbReference type="Proteomes" id="UP000186808"/>
    </source>
</evidence>
<accession>A0A377GFW9</accession>
<organism evidence="2 4">
    <name type="scientific">Fluoribacter gormanii</name>
    <dbReference type="NCBI Taxonomy" id="464"/>
    <lineage>
        <taxon>Bacteria</taxon>
        <taxon>Pseudomonadati</taxon>
        <taxon>Pseudomonadota</taxon>
        <taxon>Gammaproteobacteria</taxon>
        <taxon>Legionellales</taxon>
        <taxon>Legionellaceae</taxon>
        <taxon>Fluoribacter</taxon>
    </lineage>
</organism>
<dbReference type="OrthoDB" id="9905803at2"/>